<feature type="repeat" description="PPR" evidence="1">
    <location>
        <begin position="16"/>
        <end position="50"/>
    </location>
</feature>
<dbReference type="Pfam" id="PF13041">
    <property type="entry name" value="PPR_2"/>
    <property type="match status" value="1"/>
</dbReference>
<comment type="caution">
    <text evidence="2">The sequence shown here is derived from an EMBL/GenBank/DDBJ whole genome shotgun (WGS) entry which is preliminary data.</text>
</comment>
<evidence type="ECO:0000313" key="2">
    <source>
        <dbReference type="EMBL" id="CAE7244379.1"/>
    </source>
</evidence>
<dbReference type="InterPro" id="IPR011990">
    <property type="entry name" value="TPR-like_helical_dom_sf"/>
</dbReference>
<dbReference type="PANTHER" id="PTHR47938">
    <property type="entry name" value="RESPIRATORY COMPLEX I CHAPERONE (CIA84), PUTATIVE (AFU_ORTHOLOGUE AFUA_2G06020)-RELATED"/>
    <property type="match status" value="1"/>
</dbReference>
<dbReference type="GO" id="GO:0003729">
    <property type="term" value="F:mRNA binding"/>
    <property type="evidence" value="ECO:0007669"/>
    <property type="project" value="TreeGrafter"/>
</dbReference>
<dbReference type="NCBIfam" id="TIGR00756">
    <property type="entry name" value="PPR"/>
    <property type="match status" value="1"/>
</dbReference>
<dbReference type="Gene3D" id="1.25.40.10">
    <property type="entry name" value="Tetratricopeptide repeat domain"/>
    <property type="match status" value="3"/>
</dbReference>
<proteinExistence type="predicted"/>
<protein>
    <recommendedName>
        <fullName evidence="4">Pentatricopeptide repeat-containing protein, chloroplastic</fullName>
    </recommendedName>
</protein>
<name>A0A812LE15_9DINO</name>
<reference evidence="2" key="1">
    <citation type="submission" date="2021-02" db="EMBL/GenBank/DDBJ databases">
        <authorList>
            <person name="Dougan E. K."/>
            <person name="Rhodes N."/>
            <person name="Thang M."/>
            <person name="Chan C."/>
        </authorList>
    </citation>
    <scope>NUCLEOTIDE SEQUENCE</scope>
</reference>
<dbReference type="InterPro" id="IPR002885">
    <property type="entry name" value="PPR_rpt"/>
</dbReference>
<dbReference type="Proteomes" id="UP000604046">
    <property type="component" value="Unassembled WGS sequence"/>
</dbReference>
<evidence type="ECO:0000313" key="3">
    <source>
        <dbReference type="Proteomes" id="UP000604046"/>
    </source>
</evidence>
<gene>
    <name evidence="2" type="ORF">SNAT2548_LOCUS11418</name>
</gene>
<dbReference type="PROSITE" id="PS51375">
    <property type="entry name" value="PPR"/>
    <property type="match status" value="1"/>
</dbReference>
<keyword evidence="3" id="KW-1185">Reference proteome</keyword>
<sequence length="401" mass="42761">MQQNRNDLCQTSIQSNNVCYNTLIDSCGKGRRWTSAISLFQEISKNGLVPNEISRGALIPAAPHWAAALRAIPGCGQVICNAAMSRCEEAGQWRAALQLAWDRDDLDMVGLGALLSALRSSWVKASAALRYGRQMQALTNTISYNSLIHACERGRCWLSALAAAAGAAAAGLRRSIVTFTSAANACEGCGCWELAGQVLTGLCHLSLRSSLISFNSQLQACARGTCWQQASLLLNSCRADATSAATVTKALERKGRWEIMSSLLFAWLPLRHIVPDPICYNGALSALQAASKWRPALQVLASMLGARTAVSESSFGPCLEGSWLRAAALLSVARAAEVVVDALALAFSAAAVEQAAQSRSASGARVLLFDSRRSVSPPHLTLSRWFKPSAYGEKGTAMERG</sequence>
<dbReference type="EMBL" id="CAJNDS010001024">
    <property type="protein sequence ID" value="CAE7244379.1"/>
    <property type="molecule type" value="Genomic_DNA"/>
</dbReference>
<evidence type="ECO:0008006" key="4">
    <source>
        <dbReference type="Google" id="ProtNLM"/>
    </source>
</evidence>
<dbReference type="AlphaFoldDB" id="A0A812LE15"/>
<organism evidence="2 3">
    <name type="scientific">Symbiodinium natans</name>
    <dbReference type="NCBI Taxonomy" id="878477"/>
    <lineage>
        <taxon>Eukaryota</taxon>
        <taxon>Sar</taxon>
        <taxon>Alveolata</taxon>
        <taxon>Dinophyceae</taxon>
        <taxon>Suessiales</taxon>
        <taxon>Symbiodiniaceae</taxon>
        <taxon>Symbiodinium</taxon>
    </lineage>
</organism>
<accession>A0A812LE15</accession>
<dbReference type="OrthoDB" id="185373at2759"/>
<dbReference type="PANTHER" id="PTHR47938:SF35">
    <property type="entry name" value="PENTATRICOPEPTIDE REPEAT-CONTAINING PROTEIN 4, MITOCHONDRIAL-RELATED"/>
    <property type="match status" value="1"/>
</dbReference>
<evidence type="ECO:0000256" key="1">
    <source>
        <dbReference type="PROSITE-ProRule" id="PRU00708"/>
    </source>
</evidence>